<accession>A0A399RIV6</accession>
<comment type="caution">
    <text evidence="2">The sequence shown here is derived from an EMBL/GenBank/DDBJ whole genome shotgun (WGS) entry which is preliminary data.</text>
</comment>
<keyword evidence="1" id="KW-0812">Transmembrane</keyword>
<protein>
    <submittedName>
        <fullName evidence="2">Uncharacterized protein</fullName>
    </submittedName>
</protein>
<dbReference type="OrthoDB" id="7619570at2"/>
<evidence type="ECO:0000256" key="1">
    <source>
        <dbReference type="SAM" id="Phobius"/>
    </source>
</evidence>
<evidence type="ECO:0000313" key="3">
    <source>
        <dbReference type="Proteomes" id="UP000266385"/>
    </source>
</evidence>
<feature type="transmembrane region" description="Helical" evidence="1">
    <location>
        <begin position="47"/>
        <end position="68"/>
    </location>
</feature>
<proteinExistence type="predicted"/>
<evidence type="ECO:0000313" key="2">
    <source>
        <dbReference type="EMBL" id="RIJ30483.1"/>
    </source>
</evidence>
<keyword evidence="1" id="KW-1133">Transmembrane helix</keyword>
<dbReference type="EMBL" id="QWFX01000006">
    <property type="protein sequence ID" value="RIJ30483.1"/>
    <property type="molecule type" value="Genomic_DNA"/>
</dbReference>
<keyword evidence="3" id="KW-1185">Reference proteome</keyword>
<sequence length="133" mass="14500">MAEDEKSVDFGKLRSLMLLAVAVGAAVLIVSLWQLGQFQTFEIGWTVMAVAFGAIAWAAVFYFGCLIAEGSLTSYIVSDDTEIKGQNVEMVTKTRSSGDPRLDAWIEKFVFARNTFGLAVIPLLILGGLFLWG</sequence>
<dbReference type="Proteomes" id="UP000266385">
    <property type="component" value="Unassembled WGS sequence"/>
</dbReference>
<feature type="transmembrane region" description="Helical" evidence="1">
    <location>
        <begin position="111"/>
        <end position="132"/>
    </location>
</feature>
<dbReference type="AlphaFoldDB" id="A0A399RIV6"/>
<name>A0A399RIV6_9PROT</name>
<reference evidence="2 3" key="1">
    <citation type="submission" date="2018-08" db="EMBL/GenBank/DDBJ databases">
        <title>Henriciella mobilis sp. nov., isolated from seawater.</title>
        <authorList>
            <person name="Cheng H."/>
            <person name="Wu Y.-H."/>
            <person name="Xu X.-W."/>
            <person name="Guo L.-L."/>
        </authorList>
    </citation>
    <scope>NUCLEOTIDE SEQUENCE [LARGE SCALE GENOMIC DNA]</scope>
    <source>
        <strain evidence="2 3">JN25</strain>
    </source>
</reference>
<gene>
    <name evidence="2" type="ORF">D1223_07580</name>
</gene>
<feature type="transmembrane region" description="Helical" evidence="1">
    <location>
        <begin position="16"/>
        <end position="35"/>
    </location>
</feature>
<keyword evidence="1" id="KW-0472">Membrane</keyword>
<organism evidence="2 3">
    <name type="scientific">Henriciella mobilis</name>
    <dbReference type="NCBI Taxonomy" id="2305467"/>
    <lineage>
        <taxon>Bacteria</taxon>
        <taxon>Pseudomonadati</taxon>
        <taxon>Pseudomonadota</taxon>
        <taxon>Alphaproteobacteria</taxon>
        <taxon>Hyphomonadales</taxon>
        <taxon>Hyphomonadaceae</taxon>
        <taxon>Henriciella</taxon>
    </lineage>
</organism>
<dbReference type="RefSeq" id="WP_119375794.1">
    <property type="nucleotide sequence ID" value="NZ_QWFX01000006.1"/>
</dbReference>